<protein>
    <recommendedName>
        <fullName evidence="3">Bacterial transcriptional activator domain-containing protein</fullName>
    </recommendedName>
</protein>
<dbReference type="EMBL" id="LIZT01000030">
    <property type="protein sequence ID" value="KPJ50138.1"/>
    <property type="molecule type" value="Genomic_DNA"/>
</dbReference>
<dbReference type="AlphaFoldDB" id="A0A0S7WIZ8"/>
<evidence type="ECO:0000313" key="2">
    <source>
        <dbReference type="Proteomes" id="UP000051124"/>
    </source>
</evidence>
<sequence>MQLFAEGLSLYRERRWREAIEVFKKLPQDPASAVFLRRCAELLQSPPQEWDGVYVMRTK</sequence>
<organism evidence="1 2">
    <name type="scientific">candidate division TA06 bacterium DG_26</name>
    <dbReference type="NCBI Taxonomy" id="1703771"/>
    <lineage>
        <taxon>Bacteria</taxon>
        <taxon>Bacteria division TA06</taxon>
    </lineage>
</organism>
<reference evidence="1 2" key="1">
    <citation type="journal article" date="2015" name="Microbiome">
        <title>Genomic resolution of linkages in carbon, nitrogen, and sulfur cycling among widespread estuary sediment bacteria.</title>
        <authorList>
            <person name="Baker B.J."/>
            <person name="Lazar C.S."/>
            <person name="Teske A.P."/>
            <person name="Dick G.J."/>
        </authorList>
    </citation>
    <scope>NUCLEOTIDE SEQUENCE [LARGE SCALE GENOMIC DNA]</scope>
    <source>
        <strain evidence="1">DG_26</strain>
    </source>
</reference>
<evidence type="ECO:0008006" key="3">
    <source>
        <dbReference type="Google" id="ProtNLM"/>
    </source>
</evidence>
<comment type="caution">
    <text evidence="1">The sequence shown here is derived from an EMBL/GenBank/DDBJ whole genome shotgun (WGS) entry which is preliminary data.</text>
</comment>
<proteinExistence type="predicted"/>
<gene>
    <name evidence="1" type="ORF">AMJ40_03675</name>
</gene>
<accession>A0A0S7WIZ8</accession>
<name>A0A0S7WIZ8_UNCT6</name>
<dbReference type="Proteomes" id="UP000051124">
    <property type="component" value="Unassembled WGS sequence"/>
</dbReference>
<evidence type="ECO:0000313" key="1">
    <source>
        <dbReference type="EMBL" id="KPJ50138.1"/>
    </source>
</evidence>